<accession>A0ABZ1IVK3</accession>
<dbReference type="CDD" id="cd02035">
    <property type="entry name" value="ArsA"/>
    <property type="match status" value="1"/>
</dbReference>
<feature type="compositionally biased region" description="Polar residues" evidence="1">
    <location>
        <begin position="16"/>
        <end position="34"/>
    </location>
</feature>
<feature type="region of interest" description="Disordered" evidence="1">
    <location>
        <begin position="346"/>
        <end position="389"/>
    </location>
</feature>
<evidence type="ECO:0000259" key="2">
    <source>
        <dbReference type="Pfam" id="PF02374"/>
    </source>
</evidence>
<dbReference type="InterPro" id="IPR025723">
    <property type="entry name" value="ArsA/GET3_ATPase-like"/>
</dbReference>
<name>A0ABZ1IVK3_9ACTN</name>
<dbReference type="Gene3D" id="3.40.50.300">
    <property type="entry name" value="P-loop containing nucleotide triphosphate hydrolases"/>
    <property type="match status" value="1"/>
</dbReference>
<dbReference type="Proteomes" id="UP001622690">
    <property type="component" value="Chromosome"/>
</dbReference>
<proteinExistence type="predicted"/>
<dbReference type="PANTHER" id="PTHR10803:SF26">
    <property type="entry name" value="ANION TRANSPORTER ATPASE-RELATED"/>
    <property type="match status" value="1"/>
</dbReference>
<dbReference type="RefSeq" id="WP_399716406.1">
    <property type="nucleotide sequence ID" value="NZ_CP108125.1"/>
</dbReference>
<dbReference type="Pfam" id="PF02374">
    <property type="entry name" value="ArsA_ATPase"/>
    <property type="match status" value="1"/>
</dbReference>
<keyword evidence="4" id="KW-1185">Reference proteome</keyword>
<dbReference type="InterPro" id="IPR016300">
    <property type="entry name" value="ATPase_ArsA/GET3"/>
</dbReference>
<dbReference type="InterPro" id="IPR027417">
    <property type="entry name" value="P-loop_NTPase"/>
</dbReference>
<feature type="domain" description="ArsA/GET3 Anion-transporting ATPase-like" evidence="2">
    <location>
        <begin position="58"/>
        <end position="327"/>
    </location>
</feature>
<evidence type="ECO:0000256" key="1">
    <source>
        <dbReference type="SAM" id="MobiDB-lite"/>
    </source>
</evidence>
<evidence type="ECO:0000313" key="4">
    <source>
        <dbReference type="Proteomes" id="UP001622690"/>
    </source>
</evidence>
<dbReference type="SUPFAM" id="SSF52540">
    <property type="entry name" value="P-loop containing nucleoside triphosphate hydrolases"/>
    <property type="match status" value="1"/>
</dbReference>
<feature type="compositionally biased region" description="Low complexity" evidence="1">
    <location>
        <begin position="371"/>
        <end position="389"/>
    </location>
</feature>
<protein>
    <submittedName>
        <fullName evidence="3">ArsA family ATPase</fullName>
    </submittedName>
</protein>
<evidence type="ECO:0000313" key="3">
    <source>
        <dbReference type="EMBL" id="WTO84342.1"/>
    </source>
</evidence>
<organism evidence="3 4">
    <name type="scientific">Streptomyces nigra</name>
    <dbReference type="NCBI Taxonomy" id="1827580"/>
    <lineage>
        <taxon>Bacteria</taxon>
        <taxon>Bacillati</taxon>
        <taxon>Actinomycetota</taxon>
        <taxon>Actinomycetes</taxon>
        <taxon>Kitasatosporales</taxon>
        <taxon>Streptomycetaceae</taxon>
        <taxon>Streptomyces</taxon>
    </lineage>
</organism>
<gene>
    <name evidence="3" type="ORF">OHU27_18720</name>
</gene>
<reference evidence="3 4" key="1">
    <citation type="submission" date="2022-10" db="EMBL/GenBank/DDBJ databases">
        <title>The complete genomes of actinobacterial strains from the NBC collection.</title>
        <authorList>
            <person name="Joergensen T.S."/>
            <person name="Alvarez Arevalo M."/>
            <person name="Sterndorff E.B."/>
            <person name="Faurdal D."/>
            <person name="Vuksanovic O."/>
            <person name="Mourched A.-S."/>
            <person name="Charusanti P."/>
            <person name="Shaw S."/>
            <person name="Blin K."/>
            <person name="Weber T."/>
        </authorList>
    </citation>
    <scope>NUCLEOTIDE SEQUENCE [LARGE SCALE GENOMIC DNA]</scope>
    <source>
        <strain evidence="3 4">NBC_00206</strain>
    </source>
</reference>
<feature type="region of interest" description="Disordered" evidence="1">
    <location>
        <begin position="1"/>
        <end position="50"/>
    </location>
</feature>
<dbReference type="PANTHER" id="PTHR10803">
    <property type="entry name" value="ARSENICAL PUMP-DRIVING ATPASE ARSENITE-TRANSLOCATING ATPASE"/>
    <property type="match status" value="1"/>
</dbReference>
<feature type="compositionally biased region" description="Basic and acidic residues" evidence="1">
    <location>
        <begin position="348"/>
        <end position="359"/>
    </location>
</feature>
<dbReference type="EMBL" id="CP108125">
    <property type="protein sequence ID" value="WTO84342.1"/>
    <property type="molecule type" value="Genomic_DNA"/>
</dbReference>
<sequence length="491" mass="52560">MTGPKPAEKNPAQKRNPAQTQSRTQAQAHPQAQDTPRRPHLSPSRVLDLDPLLDDPSTRIIVCCGSGGVGKTTTAAALGLRAAERGRKVVVLTIDPARRLAQSMGIDSLDNTPRRVKGVEGDGELHAMMLDMKRTFDEIVEAHADPERAAAILGNPFYQSLSAGFAGTQEYMAMEKLGQLRSRDEWDLIVVDTPPSRSALDFLDAPKRLGSFLDGKLIRVLLAPAKVGGRAGMKFLNVGMSMMTGALGKLLGGQLLKDVQTFVAAMDSMFGGFRTRADATYKLLQAPGTAFLVVAAPERDALREAAYFVERLAAEDMPLAGLVLNRVHGSGADRLSAERALAAAENLEEPRIVDQEHGKAGLRNSPDTYDSSDPAAPEAPAPDAGSPAATDMERIAAPDEPETGAPHVERSVDQLTAGLLRLHADRMQLLSREQRTRDRFAALHPEVAVAEVAALPGDVHDLAGLRDIGNRLAANRPELPDPEPPTTAPEA</sequence>